<protein>
    <submittedName>
        <fullName evidence="1">Uncharacterized protein</fullName>
    </submittedName>
</protein>
<accession>A0ACC0B6M3</accession>
<proteinExistence type="predicted"/>
<organism evidence="1 2">
    <name type="scientific">Catharanthus roseus</name>
    <name type="common">Madagascar periwinkle</name>
    <name type="synonym">Vinca rosea</name>
    <dbReference type="NCBI Taxonomy" id="4058"/>
    <lineage>
        <taxon>Eukaryota</taxon>
        <taxon>Viridiplantae</taxon>
        <taxon>Streptophyta</taxon>
        <taxon>Embryophyta</taxon>
        <taxon>Tracheophyta</taxon>
        <taxon>Spermatophyta</taxon>
        <taxon>Magnoliopsida</taxon>
        <taxon>eudicotyledons</taxon>
        <taxon>Gunneridae</taxon>
        <taxon>Pentapetalae</taxon>
        <taxon>asterids</taxon>
        <taxon>lamiids</taxon>
        <taxon>Gentianales</taxon>
        <taxon>Apocynaceae</taxon>
        <taxon>Rauvolfioideae</taxon>
        <taxon>Vinceae</taxon>
        <taxon>Catharanthinae</taxon>
        <taxon>Catharanthus</taxon>
    </lineage>
</organism>
<dbReference type="Proteomes" id="UP001060085">
    <property type="component" value="Linkage Group LG04"/>
</dbReference>
<sequence length="602" mass="69087">MDHFEDYLQENNVFEDDVDPNTFEEFLESEEYLDHGPLFTTDGIFNSKVELVDWTKEMAMKANTYLIITRHLKSRISARRPYVILYTKIYNVIAKIKKNRMQGQNTIEKVLCLSAEWGYAVFYINCEDSNLKAIGMTPTGKNFIVATAFIRNEQATTYRWKTHRSECIGKLTKMVKDKEVATRFVNGSWRTLINEIDEVEYHRKLDVLKTMWQRRPNLLYYLFNTWLNPLAHKFCRVWTSEVLHFRVNTMNRVESKHSVLTLWLSTCHSDLDTVFFNIDFFIESQIAKIKSSLDISKLKEKFYAKSNPILKNISNNISHLALKKIWLEIKRASEIVDDPQNKYGHYLRKSHGLPSTCDLVARYEHLLPLHSEDVSVFWRTLEIRVDIPSAHAWDMDSEICDLASMLDQISTGPISKDRECHLIKGVLSPVLPEDPSALLTSPPEHVVTKGRRKTNSTKRDKSYLEHVFIAHRKIGKSSGFRSSSGSGSGSGSGSSSHERDRPPSVPRGRVEDVAVDEGPPPYYLCIRIELVLRECCASATSRNKGISYSYKCEMDTHCLLCTCNGNIIVIFESATGQSLILNGYQIGLGDLIQKFHPKILFM</sequence>
<reference evidence="2" key="1">
    <citation type="journal article" date="2023" name="Nat. Plants">
        <title>Single-cell RNA sequencing provides a high-resolution roadmap for understanding the multicellular compartmentation of specialized metabolism.</title>
        <authorList>
            <person name="Sun S."/>
            <person name="Shen X."/>
            <person name="Li Y."/>
            <person name="Li Y."/>
            <person name="Wang S."/>
            <person name="Li R."/>
            <person name="Zhang H."/>
            <person name="Shen G."/>
            <person name="Guo B."/>
            <person name="Wei J."/>
            <person name="Xu J."/>
            <person name="St-Pierre B."/>
            <person name="Chen S."/>
            <person name="Sun C."/>
        </authorList>
    </citation>
    <scope>NUCLEOTIDE SEQUENCE [LARGE SCALE GENOMIC DNA]</scope>
</reference>
<dbReference type="EMBL" id="CM044704">
    <property type="protein sequence ID" value="KAI5668290.1"/>
    <property type="molecule type" value="Genomic_DNA"/>
</dbReference>
<keyword evidence="2" id="KW-1185">Reference proteome</keyword>
<evidence type="ECO:0000313" key="2">
    <source>
        <dbReference type="Proteomes" id="UP001060085"/>
    </source>
</evidence>
<comment type="caution">
    <text evidence="1">The sequence shown here is derived from an EMBL/GenBank/DDBJ whole genome shotgun (WGS) entry which is preliminary data.</text>
</comment>
<name>A0ACC0B6M3_CATRO</name>
<gene>
    <name evidence="1" type="ORF">M9H77_18143</name>
</gene>
<evidence type="ECO:0000313" key="1">
    <source>
        <dbReference type="EMBL" id="KAI5668290.1"/>
    </source>
</evidence>